<organism evidence="1">
    <name type="scientific">Gongylonema pulchrum</name>
    <dbReference type="NCBI Taxonomy" id="637853"/>
    <lineage>
        <taxon>Eukaryota</taxon>
        <taxon>Metazoa</taxon>
        <taxon>Ecdysozoa</taxon>
        <taxon>Nematoda</taxon>
        <taxon>Chromadorea</taxon>
        <taxon>Rhabditida</taxon>
        <taxon>Spirurina</taxon>
        <taxon>Spiruromorpha</taxon>
        <taxon>Spiruroidea</taxon>
        <taxon>Gongylonematidae</taxon>
        <taxon>Gongylonema</taxon>
    </lineage>
</organism>
<accession>A0A183E468</accession>
<protein>
    <submittedName>
        <fullName evidence="1">IAT_beta domain-containing protein</fullName>
    </submittedName>
</protein>
<proteinExistence type="predicted"/>
<sequence length="291" mass="33113">LGGSGHKNGTDTDLHNSQDDLVLLFADFPVFPVFLQNGIGMYGKNTDRCDRGHCNLSMLLRYLNYTAELGLGLHYKMEETYYRGAVINNYSGTFAYRTVVCSKSGLNCAIVLQLNNQPDSSVRFSTAASKWKAEKSFYWLAVQLSRIPDASRPIIINVHRLSLRSYIRIADMLRKMYLNYTAELGLGLHYKMEETYYRGAVINNYSGTFAYRTVICSKSGLNCAVVLQLNNQPDSSVRFSTEASKWKAEKSFYWLAVQLSRISDASRPIIINVHRLSLRSYIRIADMLRKM</sequence>
<dbReference type="AlphaFoldDB" id="A0A183E468"/>
<dbReference type="WBParaSite" id="GPUH_0001578101-mRNA-1">
    <property type="protein sequence ID" value="GPUH_0001578101-mRNA-1"/>
    <property type="gene ID" value="GPUH_0001578101"/>
</dbReference>
<reference evidence="1" key="1">
    <citation type="submission" date="2016-06" db="UniProtKB">
        <authorList>
            <consortium name="WormBaseParasite"/>
        </authorList>
    </citation>
    <scope>IDENTIFICATION</scope>
</reference>
<evidence type="ECO:0000313" key="1">
    <source>
        <dbReference type="WBParaSite" id="GPUH_0001578101-mRNA-1"/>
    </source>
</evidence>
<name>A0A183E468_9BILA</name>